<evidence type="ECO:0000313" key="3">
    <source>
        <dbReference type="Proteomes" id="UP000565572"/>
    </source>
</evidence>
<dbReference type="InterPro" id="IPR029016">
    <property type="entry name" value="GAF-like_dom_sf"/>
</dbReference>
<protein>
    <recommendedName>
        <fullName evidence="1">GAF domain-containing protein</fullName>
    </recommendedName>
</protein>
<keyword evidence="3" id="KW-1185">Reference proteome</keyword>
<dbReference type="InterPro" id="IPR003018">
    <property type="entry name" value="GAF"/>
</dbReference>
<feature type="domain" description="GAF" evidence="1">
    <location>
        <begin position="18"/>
        <end position="143"/>
    </location>
</feature>
<evidence type="ECO:0000259" key="1">
    <source>
        <dbReference type="Pfam" id="PF13185"/>
    </source>
</evidence>
<dbReference type="EMBL" id="JACHZG010000001">
    <property type="protein sequence ID" value="MBB3326929.1"/>
    <property type="molecule type" value="Genomic_DNA"/>
</dbReference>
<name>A0A7W5P6V9_9ACTN</name>
<dbReference type="RefSeq" id="WP_183337816.1">
    <property type="nucleotide sequence ID" value="NZ_JACHZG010000001.1"/>
</dbReference>
<evidence type="ECO:0000313" key="2">
    <source>
        <dbReference type="EMBL" id="MBB3326929.1"/>
    </source>
</evidence>
<sequence length="225" mass="23753">MTSSLPLLLDGPALDDALDDLALRATWAIDGVDAAGALVHRGTGVVARSSHPLAAAVDAVQHGSGQGPSLHALHTGEVVLLEVDDQDTRWPVFQSAARAAGARTVLSVPLRLADQNIGSLSLYSRAPRAFDARLVRQVEVFASPRVLGLTQWGFAADAAAVATVAGFELQDRVLVDRALGVLMGIHHDASVERARLRLQETADGLGVDVLGASRYVLAHVLRRED</sequence>
<dbReference type="SUPFAM" id="SSF55781">
    <property type="entry name" value="GAF domain-like"/>
    <property type="match status" value="1"/>
</dbReference>
<dbReference type="Pfam" id="PF13185">
    <property type="entry name" value="GAF_2"/>
    <property type="match status" value="1"/>
</dbReference>
<dbReference type="Gene3D" id="3.30.450.40">
    <property type="match status" value="1"/>
</dbReference>
<accession>A0A7W5P6V9</accession>
<dbReference type="AlphaFoldDB" id="A0A7W5P6V9"/>
<proteinExistence type="predicted"/>
<dbReference type="Proteomes" id="UP000565572">
    <property type="component" value="Unassembled WGS sequence"/>
</dbReference>
<organism evidence="2 3">
    <name type="scientific">Microlunatus antarcticus</name>
    <dbReference type="NCBI Taxonomy" id="53388"/>
    <lineage>
        <taxon>Bacteria</taxon>
        <taxon>Bacillati</taxon>
        <taxon>Actinomycetota</taxon>
        <taxon>Actinomycetes</taxon>
        <taxon>Propionibacteriales</taxon>
        <taxon>Propionibacteriaceae</taxon>
        <taxon>Microlunatus</taxon>
    </lineage>
</organism>
<reference evidence="2 3" key="1">
    <citation type="submission" date="2020-08" db="EMBL/GenBank/DDBJ databases">
        <title>Sequencing the genomes of 1000 actinobacteria strains.</title>
        <authorList>
            <person name="Klenk H.-P."/>
        </authorList>
    </citation>
    <scope>NUCLEOTIDE SEQUENCE [LARGE SCALE GENOMIC DNA]</scope>
    <source>
        <strain evidence="2 3">DSM 11053</strain>
    </source>
</reference>
<comment type="caution">
    <text evidence="2">The sequence shown here is derived from an EMBL/GenBank/DDBJ whole genome shotgun (WGS) entry which is preliminary data.</text>
</comment>
<gene>
    <name evidence="2" type="ORF">FHX39_001873</name>
</gene>